<evidence type="ECO:0000313" key="4">
    <source>
        <dbReference type="EMBL" id="RVW76504.1"/>
    </source>
</evidence>
<dbReference type="InterPro" id="IPR025314">
    <property type="entry name" value="DUF4219"/>
</dbReference>
<dbReference type="InterPro" id="IPR012337">
    <property type="entry name" value="RNaseH-like_sf"/>
</dbReference>
<comment type="caution">
    <text evidence="4">The sequence shown here is derived from an EMBL/GenBank/DDBJ whole genome shotgun (WGS) entry which is preliminary data.</text>
</comment>
<proteinExistence type="predicted"/>
<feature type="region of interest" description="Disordered" evidence="1">
    <location>
        <begin position="166"/>
        <end position="212"/>
    </location>
</feature>
<feature type="compositionally biased region" description="Basic residues" evidence="1">
    <location>
        <begin position="197"/>
        <end position="207"/>
    </location>
</feature>
<evidence type="ECO:0000313" key="5">
    <source>
        <dbReference type="Proteomes" id="UP000288805"/>
    </source>
</evidence>
<dbReference type="SUPFAM" id="SSF57756">
    <property type="entry name" value="Retrovirus zinc finger-like domains"/>
    <property type="match status" value="1"/>
</dbReference>
<feature type="compositionally biased region" description="Basic and acidic residues" evidence="1">
    <location>
        <begin position="168"/>
        <end position="177"/>
    </location>
</feature>
<feature type="domain" description="DUF4219" evidence="2">
    <location>
        <begin position="15"/>
        <end position="41"/>
    </location>
</feature>
<dbReference type="InterPro" id="IPR036397">
    <property type="entry name" value="RNaseH_sf"/>
</dbReference>
<dbReference type="GO" id="GO:0003676">
    <property type="term" value="F:nucleic acid binding"/>
    <property type="evidence" value="ECO:0007669"/>
    <property type="project" value="InterPro"/>
</dbReference>
<dbReference type="Gene3D" id="3.30.420.10">
    <property type="entry name" value="Ribonuclease H-like superfamily/Ribonuclease H"/>
    <property type="match status" value="1"/>
</dbReference>
<dbReference type="Pfam" id="PF13961">
    <property type="entry name" value="DUF4219"/>
    <property type="match status" value="1"/>
</dbReference>
<dbReference type="SUPFAM" id="SSF53098">
    <property type="entry name" value="Ribonuclease H-like"/>
    <property type="match status" value="1"/>
</dbReference>
<evidence type="ECO:0000259" key="3">
    <source>
        <dbReference type="Pfam" id="PF22936"/>
    </source>
</evidence>
<organism evidence="4 5">
    <name type="scientific">Vitis vinifera</name>
    <name type="common">Grape</name>
    <dbReference type="NCBI Taxonomy" id="29760"/>
    <lineage>
        <taxon>Eukaryota</taxon>
        <taxon>Viridiplantae</taxon>
        <taxon>Streptophyta</taxon>
        <taxon>Embryophyta</taxon>
        <taxon>Tracheophyta</taxon>
        <taxon>Spermatophyta</taxon>
        <taxon>Magnoliopsida</taxon>
        <taxon>eudicotyledons</taxon>
        <taxon>Gunneridae</taxon>
        <taxon>Pentapetalae</taxon>
        <taxon>rosids</taxon>
        <taxon>Vitales</taxon>
        <taxon>Vitaceae</taxon>
        <taxon>Viteae</taxon>
        <taxon>Vitis</taxon>
    </lineage>
</organism>
<dbReference type="GO" id="GO:0008270">
    <property type="term" value="F:zinc ion binding"/>
    <property type="evidence" value="ECO:0007669"/>
    <property type="project" value="InterPro"/>
</dbReference>
<dbReference type="Pfam" id="PF14223">
    <property type="entry name" value="Retrotran_gag_2"/>
    <property type="match status" value="1"/>
</dbReference>
<dbReference type="EMBL" id="QGNW01000328">
    <property type="protein sequence ID" value="RVW76504.1"/>
    <property type="molecule type" value="Genomic_DNA"/>
</dbReference>
<evidence type="ECO:0000259" key="2">
    <source>
        <dbReference type="Pfam" id="PF13961"/>
    </source>
</evidence>
<dbReference type="PANTHER" id="PTHR35317">
    <property type="entry name" value="OS04G0629600 PROTEIN"/>
    <property type="match status" value="1"/>
</dbReference>
<dbReference type="Pfam" id="PF22936">
    <property type="entry name" value="Pol_BBD"/>
    <property type="match status" value="1"/>
</dbReference>
<feature type="domain" description="Retrovirus-related Pol polyprotein from transposon TNT 1-94-like beta-barrel" evidence="3">
    <location>
        <begin position="284"/>
        <end position="333"/>
    </location>
</feature>
<protein>
    <submittedName>
        <fullName evidence="4">Retrovirus-related Pol polyprotein from transposon RE2</fullName>
    </submittedName>
</protein>
<sequence>MEGDSSFSAMAPPIFNGDNYTIWVVRMEAYLDVVDLWEAVEDYYDVPPLLDNPTMAQVKNHEERKTRKSKAKACLLAAKMKESETIKEYSERLLSIANRVRLLGSEFKDSRIVEKILVTLPERFEATLTTLENTKDLSKITLAELLNSLQVQEQRIAMRQEATVEEALPAKHEDGWRNKKKKNRKHQQANGEAAAHRSNKNKARSSKGKYPPCKHCDRTGHSPFKCWKRPDDKCNKCNHLGHEAIICKNQNQQQDADAQIANEDENDHLFVATCFSGSISSNSWLIVNGCTNHMTHDKELFKELKPTRIARVRIGHGGHIPAKGIGTVAIATHLEMVEGLPKFEVISTSYQTCQYGKQSRLPFPTATWRASNKLQLIHTDVGGPQRTPSLKEQNGVSERRNRFIMEMARCMLHEKNLLKKFWAEAANTAIFLHNRLSTKAVKNQIPFEAWYGYKPPMTFLKVFGCLCFTYVPQRCPLHGNEEWDWEDSKTELETSFLDEREDDPPVRGSSAKLIDEFKLDMMQVFEMTDLGLMTYFLGMEIKQ</sequence>
<accession>A0A438GWD1</accession>
<feature type="compositionally biased region" description="Basic residues" evidence="1">
    <location>
        <begin position="178"/>
        <end position="187"/>
    </location>
</feature>
<gene>
    <name evidence="4" type="primary">RE2_1176</name>
    <name evidence="4" type="ORF">CK203_053344</name>
</gene>
<dbReference type="InterPro" id="IPR054722">
    <property type="entry name" value="PolX-like_BBD"/>
</dbReference>
<evidence type="ECO:0000256" key="1">
    <source>
        <dbReference type="SAM" id="MobiDB-lite"/>
    </source>
</evidence>
<reference evidence="4 5" key="1">
    <citation type="journal article" date="2018" name="PLoS Genet.">
        <title>Population sequencing reveals clonal diversity and ancestral inbreeding in the grapevine cultivar Chardonnay.</title>
        <authorList>
            <person name="Roach M.J."/>
            <person name="Johnson D.L."/>
            <person name="Bohlmann J."/>
            <person name="van Vuuren H.J."/>
            <person name="Jones S.J."/>
            <person name="Pretorius I.S."/>
            <person name="Schmidt S.A."/>
            <person name="Borneman A.R."/>
        </authorList>
    </citation>
    <scope>NUCLEOTIDE SEQUENCE [LARGE SCALE GENOMIC DNA]</scope>
    <source>
        <strain evidence="5">cv. Chardonnay</strain>
        <tissue evidence="4">Leaf</tissue>
    </source>
</reference>
<dbReference type="PANTHER" id="PTHR35317:SF11">
    <property type="entry name" value="CCHC-TYPE DOMAIN-CONTAINING PROTEIN"/>
    <property type="match status" value="1"/>
</dbReference>
<name>A0A438GWD1_VITVI</name>
<dbReference type="Proteomes" id="UP000288805">
    <property type="component" value="Unassembled WGS sequence"/>
</dbReference>
<dbReference type="AlphaFoldDB" id="A0A438GWD1"/>
<dbReference type="InterPro" id="IPR036875">
    <property type="entry name" value="Znf_CCHC_sf"/>
</dbReference>